<dbReference type="Gene3D" id="2.60.40.2610">
    <property type="entry name" value="Outer membrane usher protein FimD, plug domain"/>
    <property type="match status" value="1"/>
</dbReference>
<protein>
    <submittedName>
        <fullName evidence="14">Putative outer membrane usher protein psac</fullName>
    </submittedName>
</protein>
<comment type="caution">
    <text evidence="14">The sequence shown here is derived from an EMBL/GenBank/DDBJ whole genome shotgun (WGS) entry which is preliminary data.</text>
</comment>
<dbReference type="PANTHER" id="PTHR30451">
    <property type="entry name" value="OUTER MEMBRANE USHER PROTEIN"/>
    <property type="match status" value="1"/>
</dbReference>
<keyword evidence="5 10" id="KW-1029">Fimbrium biogenesis</keyword>
<keyword evidence="4" id="KW-1134">Transmembrane beta strand</keyword>
<evidence type="ECO:0000256" key="9">
    <source>
        <dbReference type="ARBA" id="ARBA00023237"/>
    </source>
</evidence>
<sequence length="861" mass="93627">MFKLTILAVLVMSFNCQADSGINPAFLENLNGSEVSDLSAFTKAGDSQAPGKYIVDIYVNNEPVDHKEIKFIADKDNINPDGSGLIPCLTIEQLKQYGLKVESVPELAKAMAIAKEKGNATAEETSQDDDSAADQCINFITAVPSSSAAFEFSKQRLNLSFPQAMVSQSVRGYVDPALWDEGINAFLLDYNFTGANSTNKNQGDSSHDSNYYLSLRNGLNLGAWRLRNYSTMTDDNGERDWQNVNTYLQRDIISLKSQLTLGDGNTNSDVFDSIQFRGAQMASDDQMLPDSMQGFAPVIRGIAKSNAQVTVKQNGYVIYQSYVSPGAFEITDLYSSGDSGDLDVTIKEEDGSEQHFVQPYSAVPILQREGHLKYSITAGQYRSGYSDEKPEFAQVSLIRGFSHGFTLYGGLQGSDKYSSLALGVGKNLGDLGAISVDITQAKTQLPDNVTDSGQSYRFLYAKSFVASGTDFRLLGYRYSTSGFYTLQESIDLNEDHTDEDDSDDFDRVNHKRSQIEGTVTQNMPEGYGSFYFSASVQDYWGVSGKEQTLQLGYNNTWNGISYGISFNNSYTPGSPADKQISLNVSLPLDKWLSGSWANYSMSHGSDGHVNQQAGVGGQMMNNALTYNVNQGLANQGQGNSGNASLQYKGHRGNSNIGYSYSKDSERWDYGLSGGVVVHSEGITLSQPLGDTMVLLAAPGADNVNASTDTTIFTDSRGYAILPYVTPYRRTTVGLDTTTLGENVDMNESATDVVPTRGAVVRARFATHVGYRVMMTLTRPGGKAVPFGATAALQEKSSAEDDTNAGMVGDSGVAYLSGLPEKGQLIVQWGNSPDRQCRVNYQLTEQNLHETMPNITGVCQPI</sequence>
<evidence type="ECO:0000259" key="12">
    <source>
        <dbReference type="Pfam" id="PF13953"/>
    </source>
</evidence>
<dbReference type="Gene3D" id="2.60.40.2070">
    <property type="match status" value="1"/>
</dbReference>
<dbReference type="InterPro" id="IPR037224">
    <property type="entry name" value="PapC_N_sf"/>
</dbReference>
<dbReference type="Gene3D" id="3.10.20.410">
    <property type="match status" value="1"/>
</dbReference>
<dbReference type="AlphaFoldDB" id="G9Y0P2"/>
<dbReference type="Pfam" id="PF13953">
    <property type="entry name" value="PapC_C"/>
    <property type="match status" value="1"/>
</dbReference>
<evidence type="ECO:0000256" key="6">
    <source>
        <dbReference type="ARBA" id="ARBA00022692"/>
    </source>
</evidence>
<keyword evidence="8 10" id="KW-0472">Membrane</keyword>
<dbReference type="Gene3D" id="2.60.40.3110">
    <property type="match status" value="1"/>
</dbReference>
<feature type="domain" description="PapC-like C-terminal" evidence="12">
    <location>
        <begin position="773"/>
        <end position="844"/>
    </location>
</feature>
<gene>
    <name evidence="14" type="ORF">HMPREF0454_00100</name>
</gene>
<evidence type="ECO:0000256" key="4">
    <source>
        <dbReference type="ARBA" id="ARBA00022452"/>
    </source>
</evidence>
<organism evidence="14 15">
    <name type="scientific">Hafnia alvei ATCC 51873</name>
    <dbReference type="NCBI Taxonomy" id="1002364"/>
    <lineage>
        <taxon>Bacteria</taxon>
        <taxon>Pseudomonadati</taxon>
        <taxon>Pseudomonadota</taxon>
        <taxon>Gammaproteobacteria</taxon>
        <taxon>Enterobacterales</taxon>
        <taxon>Hafniaceae</taxon>
        <taxon>Hafnia</taxon>
    </lineage>
</organism>
<dbReference type="InterPro" id="IPR018030">
    <property type="entry name" value="Fimbrial_membr_usher_CS"/>
</dbReference>
<keyword evidence="9 10" id="KW-0998">Cell outer membrane</keyword>
<dbReference type="HOGENOM" id="CLU_009120_3_1_6"/>
<evidence type="ECO:0000256" key="5">
    <source>
        <dbReference type="ARBA" id="ARBA00022558"/>
    </source>
</evidence>
<dbReference type="GO" id="GO:0009279">
    <property type="term" value="C:cell outer membrane"/>
    <property type="evidence" value="ECO:0007669"/>
    <property type="project" value="UniProtKB-SubCell"/>
</dbReference>
<dbReference type="PROSITE" id="PS01151">
    <property type="entry name" value="FIMBRIAL_USHER"/>
    <property type="match status" value="1"/>
</dbReference>
<keyword evidence="6 10" id="KW-0812">Transmembrane</keyword>
<dbReference type="EMBL" id="AGCI01000004">
    <property type="protein sequence ID" value="EHM48488.1"/>
    <property type="molecule type" value="Genomic_DNA"/>
</dbReference>
<accession>G9Y0P2</accession>
<evidence type="ECO:0000259" key="13">
    <source>
        <dbReference type="Pfam" id="PF13954"/>
    </source>
</evidence>
<dbReference type="Pfam" id="PF00577">
    <property type="entry name" value="Usher"/>
    <property type="match status" value="1"/>
</dbReference>
<evidence type="ECO:0000256" key="1">
    <source>
        <dbReference type="ARBA" id="ARBA00004571"/>
    </source>
</evidence>
<evidence type="ECO:0000256" key="10">
    <source>
        <dbReference type="RuleBase" id="RU003884"/>
    </source>
</evidence>
<feature type="domain" description="PapC N-terminal" evidence="13">
    <location>
        <begin position="23"/>
        <end position="193"/>
    </location>
</feature>
<proteinExistence type="inferred from homology"/>
<keyword evidence="3 10" id="KW-0813">Transport</keyword>
<evidence type="ECO:0000313" key="14">
    <source>
        <dbReference type="EMBL" id="EHM48488.1"/>
    </source>
</evidence>
<evidence type="ECO:0000256" key="8">
    <source>
        <dbReference type="ARBA" id="ARBA00023136"/>
    </source>
</evidence>
<dbReference type="GO" id="GO:0009297">
    <property type="term" value="P:pilus assembly"/>
    <property type="evidence" value="ECO:0007669"/>
    <property type="project" value="InterPro"/>
</dbReference>
<dbReference type="InterPro" id="IPR000015">
    <property type="entry name" value="Fimb_usher"/>
</dbReference>
<dbReference type="GO" id="GO:0015473">
    <property type="term" value="F:fimbrial usher porin activity"/>
    <property type="evidence" value="ECO:0007669"/>
    <property type="project" value="InterPro"/>
</dbReference>
<dbReference type="FunFam" id="2.60.40.2610:FF:000001">
    <property type="entry name" value="Outer membrane fimbrial usher protein"/>
    <property type="match status" value="1"/>
</dbReference>
<dbReference type="SUPFAM" id="SSF141729">
    <property type="entry name" value="FimD N-terminal domain-like"/>
    <property type="match status" value="1"/>
</dbReference>
<dbReference type="InterPro" id="IPR043142">
    <property type="entry name" value="PapC-like_C_sf"/>
</dbReference>
<evidence type="ECO:0000256" key="7">
    <source>
        <dbReference type="ARBA" id="ARBA00022729"/>
    </source>
</evidence>
<dbReference type="InterPro" id="IPR025885">
    <property type="entry name" value="PapC_N"/>
</dbReference>
<comment type="similarity">
    <text evidence="2 10">Belongs to the fimbrial export usher family.</text>
</comment>
<name>G9Y0P2_HAFAL</name>
<reference evidence="14 15" key="1">
    <citation type="submission" date="2011-08" db="EMBL/GenBank/DDBJ databases">
        <authorList>
            <person name="Weinstock G."/>
            <person name="Sodergren E."/>
            <person name="Clifton S."/>
            <person name="Fulton L."/>
            <person name="Fulton B."/>
            <person name="Courtney L."/>
            <person name="Fronick C."/>
            <person name="Harrison M."/>
            <person name="Strong C."/>
            <person name="Farmer C."/>
            <person name="Delahaunty K."/>
            <person name="Markovic C."/>
            <person name="Hall O."/>
            <person name="Minx P."/>
            <person name="Tomlinson C."/>
            <person name="Mitreva M."/>
            <person name="Hou S."/>
            <person name="Chen J."/>
            <person name="Wollam A."/>
            <person name="Pepin K.H."/>
            <person name="Johnson M."/>
            <person name="Bhonagiri V."/>
            <person name="Zhang X."/>
            <person name="Suruliraj S."/>
            <person name="Warren W."/>
            <person name="Chinwalla A."/>
            <person name="Mardis E.R."/>
            <person name="Wilson R.K."/>
        </authorList>
    </citation>
    <scope>NUCLEOTIDE SEQUENCE [LARGE SCALE GENOMIC DNA]</scope>
    <source>
        <strain evidence="14 15">ATCC 51873</strain>
    </source>
</reference>
<evidence type="ECO:0000256" key="11">
    <source>
        <dbReference type="SAM" id="SignalP"/>
    </source>
</evidence>
<comment type="subcellular location">
    <subcellularLocation>
        <location evidence="1 10">Cell outer membrane</location>
        <topology evidence="1 10">Multi-pass membrane protein</topology>
    </subcellularLocation>
</comment>
<feature type="chain" id="PRO_5003528284" evidence="11">
    <location>
        <begin position="19"/>
        <end position="861"/>
    </location>
</feature>
<feature type="signal peptide" evidence="11">
    <location>
        <begin position="1"/>
        <end position="18"/>
    </location>
</feature>
<dbReference type="PANTHER" id="PTHR30451:SF21">
    <property type="entry name" value="FIMBRIAL USHER DOMAIN-CONTAINING PROTEIN YDET-RELATED"/>
    <property type="match status" value="1"/>
</dbReference>
<dbReference type="InterPro" id="IPR042186">
    <property type="entry name" value="FimD_plug_dom"/>
</dbReference>
<evidence type="ECO:0000256" key="3">
    <source>
        <dbReference type="ARBA" id="ARBA00022448"/>
    </source>
</evidence>
<dbReference type="Pfam" id="PF13954">
    <property type="entry name" value="PapC_N"/>
    <property type="match status" value="1"/>
</dbReference>
<dbReference type="Proteomes" id="UP000005959">
    <property type="component" value="Unassembled WGS sequence"/>
</dbReference>
<dbReference type="PATRIC" id="fig|1002364.3.peg.88"/>
<evidence type="ECO:0000313" key="15">
    <source>
        <dbReference type="Proteomes" id="UP000005959"/>
    </source>
</evidence>
<dbReference type="InterPro" id="IPR025949">
    <property type="entry name" value="PapC-like_C"/>
</dbReference>
<keyword evidence="7 11" id="KW-0732">Signal</keyword>
<dbReference type="FunFam" id="2.60.40.3110:FF:000001">
    <property type="entry name" value="Putative fimbrial outer membrane usher"/>
    <property type="match status" value="1"/>
</dbReference>
<evidence type="ECO:0000256" key="2">
    <source>
        <dbReference type="ARBA" id="ARBA00008064"/>
    </source>
</evidence>